<dbReference type="Proteomes" id="UP001212803">
    <property type="component" value="Chromosome"/>
</dbReference>
<keyword evidence="3" id="KW-1185">Reference proteome</keyword>
<dbReference type="InterPro" id="IPR000073">
    <property type="entry name" value="AB_hydrolase_1"/>
</dbReference>
<sequence length="284" mass="32658">MEPASRWYTSQRLKLHYLVWGDEANPPLILIHGTRDHARSWDRVARALADRYCVYAPDLRGHGDSDWAIGGNYSIIDYALDIHALGEAIGRAPYVIIGHSLGGGVALQYAGAFPEKVTRLVTIEGLGGLGWQRERRPAHKRMRQWVESMRELERRQLRTYPTIDDATRRMMEANRHLSPELARHLTEHGVRPAESGYTWKFDNYTHAGSPYEFNMEDARDLWNQIRCPMLIIWGRESWGTRPGGPPDLSAFHEYRAVEVEGAGHWVHHDQFETFMEQVNAFLDA</sequence>
<reference evidence="2 3" key="1">
    <citation type="journal article" date="2023" name="ISME J.">
        <title>Thermophilic Dehalococcoidia with unusual traits shed light on an unexpected past.</title>
        <authorList>
            <person name="Palmer M."/>
            <person name="Covington J.K."/>
            <person name="Zhou E.M."/>
            <person name="Thomas S.C."/>
            <person name="Habib N."/>
            <person name="Seymour C.O."/>
            <person name="Lai D."/>
            <person name="Johnston J."/>
            <person name="Hashimi A."/>
            <person name="Jiao J.Y."/>
            <person name="Muok A.R."/>
            <person name="Liu L."/>
            <person name="Xian W.D."/>
            <person name="Zhi X.Y."/>
            <person name="Li M.M."/>
            <person name="Silva L.P."/>
            <person name="Bowen B.P."/>
            <person name="Louie K."/>
            <person name="Briegel A."/>
            <person name="Pett-Ridge J."/>
            <person name="Weber P.K."/>
            <person name="Tocheva E.I."/>
            <person name="Woyke T."/>
            <person name="Northen T.R."/>
            <person name="Mayali X."/>
            <person name="Li W.J."/>
            <person name="Hedlund B.P."/>
        </authorList>
    </citation>
    <scope>NUCLEOTIDE SEQUENCE [LARGE SCALE GENOMIC DNA]</scope>
    <source>
        <strain evidence="2 3">YIM 72310</strain>
    </source>
</reference>
<keyword evidence="2" id="KW-0378">Hydrolase</keyword>
<dbReference type="PANTHER" id="PTHR43798">
    <property type="entry name" value="MONOACYLGLYCEROL LIPASE"/>
    <property type="match status" value="1"/>
</dbReference>
<evidence type="ECO:0000313" key="2">
    <source>
        <dbReference type="EMBL" id="WBL34795.1"/>
    </source>
</evidence>
<dbReference type="InterPro" id="IPR029058">
    <property type="entry name" value="AB_hydrolase_fold"/>
</dbReference>
<name>A0ABY7M427_9CHLR</name>
<feature type="domain" description="AB hydrolase-1" evidence="1">
    <location>
        <begin position="26"/>
        <end position="269"/>
    </location>
</feature>
<dbReference type="InterPro" id="IPR050266">
    <property type="entry name" value="AB_hydrolase_sf"/>
</dbReference>
<dbReference type="SUPFAM" id="SSF53474">
    <property type="entry name" value="alpha/beta-Hydrolases"/>
    <property type="match status" value="1"/>
</dbReference>
<accession>A0ABY7M427</accession>
<dbReference type="GO" id="GO:0016787">
    <property type="term" value="F:hydrolase activity"/>
    <property type="evidence" value="ECO:0007669"/>
    <property type="project" value="UniProtKB-KW"/>
</dbReference>
<dbReference type="Gene3D" id="3.40.50.1820">
    <property type="entry name" value="alpha/beta hydrolase"/>
    <property type="match status" value="1"/>
</dbReference>
<evidence type="ECO:0000313" key="3">
    <source>
        <dbReference type="Proteomes" id="UP001212803"/>
    </source>
</evidence>
<dbReference type="EMBL" id="CP115149">
    <property type="protein sequence ID" value="WBL34795.1"/>
    <property type="molecule type" value="Genomic_DNA"/>
</dbReference>
<protein>
    <submittedName>
        <fullName evidence="2">Alpha/beta hydrolase</fullName>
    </submittedName>
</protein>
<dbReference type="RefSeq" id="WP_270055323.1">
    <property type="nucleotide sequence ID" value="NZ_CP115149.1"/>
</dbReference>
<proteinExistence type="predicted"/>
<dbReference type="Pfam" id="PF00561">
    <property type="entry name" value="Abhydrolase_1"/>
    <property type="match status" value="1"/>
</dbReference>
<organism evidence="2 3">
    <name type="scientific">Tepidiforma flava</name>
    <dbReference type="NCBI Taxonomy" id="3004094"/>
    <lineage>
        <taxon>Bacteria</taxon>
        <taxon>Bacillati</taxon>
        <taxon>Chloroflexota</taxon>
        <taxon>Tepidiformia</taxon>
        <taxon>Tepidiformales</taxon>
        <taxon>Tepidiformaceae</taxon>
        <taxon>Tepidiforma</taxon>
    </lineage>
</organism>
<evidence type="ECO:0000259" key="1">
    <source>
        <dbReference type="Pfam" id="PF00561"/>
    </source>
</evidence>
<dbReference type="PRINTS" id="PR00111">
    <property type="entry name" value="ABHYDROLASE"/>
</dbReference>
<dbReference type="PANTHER" id="PTHR43798:SF33">
    <property type="entry name" value="HYDROLASE, PUTATIVE (AFU_ORTHOLOGUE AFUA_2G14860)-RELATED"/>
    <property type="match status" value="1"/>
</dbReference>
<gene>
    <name evidence="2" type="ORF">O0235_08295</name>
</gene>